<organism evidence="2 3">
    <name type="scientific">Tahibacter amnicola</name>
    <dbReference type="NCBI Taxonomy" id="2976241"/>
    <lineage>
        <taxon>Bacteria</taxon>
        <taxon>Pseudomonadati</taxon>
        <taxon>Pseudomonadota</taxon>
        <taxon>Gammaproteobacteria</taxon>
        <taxon>Lysobacterales</taxon>
        <taxon>Rhodanobacteraceae</taxon>
        <taxon>Tahibacter</taxon>
    </lineage>
</organism>
<dbReference type="EMBL" id="CP104694">
    <property type="protein sequence ID" value="UXI69960.1"/>
    <property type="molecule type" value="Genomic_DNA"/>
</dbReference>
<feature type="transmembrane region" description="Helical" evidence="1">
    <location>
        <begin position="92"/>
        <end position="115"/>
    </location>
</feature>
<feature type="transmembrane region" description="Helical" evidence="1">
    <location>
        <begin position="60"/>
        <end position="80"/>
    </location>
</feature>
<feature type="transmembrane region" description="Helical" evidence="1">
    <location>
        <begin position="166"/>
        <end position="188"/>
    </location>
</feature>
<reference evidence="2" key="1">
    <citation type="submission" date="2022-09" db="EMBL/GenBank/DDBJ databases">
        <title>Tahibacter sp. nov., isolated from a fresh water.</title>
        <authorList>
            <person name="Baek J.H."/>
            <person name="Lee J.K."/>
            <person name="Kim J.M."/>
            <person name="Jeon C.O."/>
        </authorList>
    </citation>
    <scope>NUCLEOTIDE SEQUENCE</scope>
    <source>
        <strain evidence="2">W38</strain>
    </source>
</reference>
<evidence type="ECO:0000256" key="1">
    <source>
        <dbReference type="SAM" id="Phobius"/>
    </source>
</evidence>
<name>A0ABY6BJD5_9GAMM</name>
<accession>A0ABY6BJD5</accession>
<evidence type="ECO:0000313" key="3">
    <source>
        <dbReference type="Proteomes" id="UP001064632"/>
    </source>
</evidence>
<keyword evidence="3" id="KW-1185">Reference proteome</keyword>
<feature type="transmembrane region" description="Helical" evidence="1">
    <location>
        <begin position="29"/>
        <end position="48"/>
    </location>
</feature>
<sequence>MDDNHYRVPESRLGDSPDESEAFYVVAPYKFWMLAVLTMGLYVPYWFYRNWAAYRDSARANVWPVPRALFSVFFTHSLFAHIDSRVRQQSPAFAWSASNMAWAYVVAAIAANLLARAAGEEVSFMILSLVLTVGMCIPLSRAQDAINAAHGDPAGSSNKTLTAANWFWLVIGALLWSLTLLGIFYQFYPAPTE</sequence>
<evidence type="ECO:0000313" key="2">
    <source>
        <dbReference type="EMBL" id="UXI69960.1"/>
    </source>
</evidence>
<proteinExistence type="predicted"/>
<feature type="transmembrane region" description="Helical" evidence="1">
    <location>
        <begin position="122"/>
        <end position="140"/>
    </location>
</feature>
<protein>
    <recommendedName>
        <fullName evidence="4">DUF4234 domain-containing protein</fullName>
    </recommendedName>
</protein>
<dbReference type="RefSeq" id="WP_261696912.1">
    <property type="nucleotide sequence ID" value="NZ_CP104694.1"/>
</dbReference>
<keyword evidence="1" id="KW-0472">Membrane</keyword>
<evidence type="ECO:0008006" key="4">
    <source>
        <dbReference type="Google" id="ProtNLM"/>
    </source>
</evidence>
<dbReference type="Proteomes" id="UP001064632">
    <property type="component" value="Chromosome"/>
</dbReference>
<gene>
    <name evidence="2" type="ORF">N4264_10135</name>
</gene>
<keyword evidence="1" id="KW-0812">Transmembrane</keyword>
<keyword evidence="1" id="KW-1133">Transmembrane helix</keyword>